<dbReference type="EMBL" id="JANPWB010000013">
    <property type="protein sequence ID" value="KAJ1105948.1"/>
    <property type="molecule type" value="Genomic_DNA"/>
</dbReference>
<proteinExistence type="predicted"/>
<organism evidence="2 3">
    <name type="scientific">Pleurodeles waltl</name>
    <name type="common">Iberian ribbed newt</name>
    <dbReference type="NCBI Taxonomy" id="8319"/>
    <lineage>
        <taxon>Eukaryota</taxon>
        <taxon>Metazoa</taxon>
        <taxon>Chordata</taxon>
        <taxon>Craniata</taxon>
        <taxon>Vertebrata</taxon>
        <taxon>Euteleostomi</taxon>
        <taxon>Amphibia</taxon>
        <taxon>Batrachia</taxon>
        <taxon>Caudata</taxon>
        <taxon>Salamandroidea</taxon>
        <taxon>Salamandridae</taxon>
        <taxon>Pleurodelinae</taxon>
        <taxon>Pleurodeles</taxon>
    </lineage>
</organism>
<accession>A0AAV7MVC9</accession>
<name>A0AAV7MVC9_PLEWA</name>
<reference evidence="2" key="1">
    <citation type="journal article" date="2022" name="bioRxiv">
        <title>Sequencing and chromosome-scale assembly of the giantPleurodeles waltlgenome.</title>
        <authorList>
            <person name="Brown T."/>
            <person name="Elewa A."/>
            <person name="Iarovenko S."/>
            <person name="Subramanian E."/>
            <person name="Araus A.J."/>
            <person name="Petzold A."/>
            <person name="Susuki M."/>
            <person name="Suzuki K.-i.T."/>
            <person name="Hayashi T."/>
            <person name="Toyoda A."/>
            <person name="Oliveira C."/>
            <person name="Osipova E."/>
            <person name="Leigh N.D."/>
            <person name="Simon A."/>
            <person name="Yun M.H."/>
        </authorList>
    </citation>
    <scope>NUCLEOTIDE SEQUENCE</scope>
    <source>
        <strain evidence="2">20211129_DDA</strain>
        <tissue evidence="2">Liver</tissue>
    </source>
</reference>
<feature type="compositionally biased region" description="Basic and acidic residues" evidence="1">
    <location>
        <begin position="43"/>
        <end position="52"/>
    </location>
</feature>
<evidence type="ECO:0000313" key="2">
    <source>
        <dbReference type="EMBL" id="KAJ1105948.1"/>
    </source>
</evidence>
<sequence>MSTVSLIAKEAGSIEEHVIEETLDVPRKPFGPQPAETVSNDPASKKEYQDDLTKPNLGLLPVSVFEEEFLLP</sequence>
<dbReference type="AlphaFoldDB" id="A0AAV7MVC9"/>
<evidence type="ECO:0000313" key="3">
    <source>
        <dbReference type="Proteomes" id="UP001066276"/>
    </source>
</evidence>
<comment type="caution">
    <text evidence="2">The sequence shown here is derived from an EMBL/GenBank/DDBJ whole genome shotgun (WGS) entry which is preliminary data.</text>
</comment>
<keyword evidence="3" id="KW-1185">Reference proteome</keyword>
<gene>
    <name evidence="2" type="ORF">NDU88_003351</name>
</gene>
<feature type="region of interest" description="Disordered" evidence="1">
    <location>
        <begin position="25"/>
        <end position="52"/>
    </location>
</feature>
<protein>
    <submittedName>
        <fullName evidence="2">Uncharacterized protein</fullName>
    </submittedName>
</protein>
<dbReference type="Proteomes" id="UP001066276">
    <property type="component" value="Chromosome 9"/>
</dbReference>
<evidence type="ECO:0000256" key="1">
    <source>
        <dbReference type="SAM" id="MobiDB-lite"/>
    </source>
</evidence>